<dbReference type="GO" id="GO:0032259">
    <property type="term" value="P:methylation"/>
    <property type="evidence" value="ECO:0007669"/>
    <property type="project" value="UniProtKB-KW"/>
</dbReference>
<evidence type="ECO:0000313" key="2">
    <source>
        <dbReference type="EMBL" id="NDW06869.1"/>
    </source>
</evidence>
<accession>A0A6N9TAZ7</accession>
<dbReference type="Pfam" id="PF13489">
    <property type="entry name" value="Methyltransf_23"/>
    <property type="match status" value="1"/>
</dbReference>
<sequence>MTCCHACGETARPIADIAFRDFDGSLFSRSGVIRHCRACGLGVVDTGLSDAEIARHYADDCIYAEMTGVGVGGNTPEDLFRYERYDEFLAPDLGEIIGRAGLVDVGCSRGGMLRHLRTRHPRLPLLGVDLDETSLRTLREAGVSAKGGSALDLPLADASQSMLSYLHVFEHILDTDAVLKEASRVLADDGLLFVEVPDAPDYGAGEARVGTMFWLAMKEHVYHFTEASLAAILARNGFAVQRAMRSHMPMRAGKAYPSLMVIARKTQSPIALDPAGAPHDALPDHIGAETRAFDEQAEAVRAFAGRHERLAFWGISLEFLNLWARLGAELTQRQPVRLFDRNRGKHDLTVDGLPIRPAAPPQGSEGLVVCAYMAGDPIAAEAERLGWPSEDILVLA</sequence>
<dbReference type="SUPFAM" id="SSF53335">
    <property type="entry name" value="S-adenosyl-L-methionine-dependent methyltransferases"/>
    <property type="match status" value="1"/>
</dbReference>
<keyword evidence="1 2" id="KW-0808">Transferase</keyword>
<name>A0A6N9TAZ7_9HYPH</name>
<organism evidence="2 3">
    <name type="scientific">Jiella pacifica</name>
    <dbReference type="NCBI Taxonomy" id="2696469"/>
    <lineage>
        <taxon>Bacteria</taxon>
        <taxon>Pseudomonadati</taxon>
        <taxon>Pseudomonadota</taxon>
        <taxon>Alphaproteobacteria</taxon>
        <taxon>Hyphomicrobiales</taxon>
        <taxon>Aurantimonadaceae</taxon>
        <taxon>Jiella</taxon>
    </lineage>
</organism>
<evidence type="ECO:0000256" key="1">
    <source>
        <dbReference type="ARBA" id="ARBA00022679"/>
    </source>
</evidence>
<dbReference type="EMBL" id="JAAAMG010000021">
    <property type="protein sequence ID" value="NDW06869.1"/>
    <property type="molecule type" value="Genomic_DNA"/>
</dbReference>
<protein>
    <submittedName>
        <fullName evidence="2">Methyltransferase domain-containing protein</fullName>
    </submittedName>
</protein>
<dbReference type="InterPro" id="IPR029063">
    <property type="entry name" value="SAM-dependent_MTases_sf"/>
</dbReference>
<proteinExistence type="predicted"/>
<dbReference type="GO" id="GO:0008168">
    <property type="term" value="F:methyltransferase activity"/>
    <property type="evidence" value="ECO:0007669"/>
    <property type="project" value="UniProtKB-KW"/>
</dbReference>
<reference evidence="2 3" key="1">
    <citation type="submission" date="2020-01" db="EMBL/GenBank/DDBJ databases">
        <title>Jiella pacifica sp. nov.</title>
        <authorList>
            <person name="Xue Z."/>
            <person name="Zhu S."/>
            <person name="Chen J."/>
            <person name="Yang J."/>
        </authorList>
    </citation>
    <scope>NUCLEOTIDE SEQUENCE [LARGE SCALE GENOMIC DNA]</scope>
    <source>
        <strain evidence="2 3">40Bstr34</strain>
    </source>
</reference>
<dbReference type="Proteomes" id="UP000469011">
    <property type="component" value="Unassembled WGS sequence"/>
</dbReference>
<dbReference type="RefSeq" id="WP_163465327.1">
    <property type="nucleotide sequence ID" value="NZ_JAAAMG010000021.1"/>
</dbReference>
<evidence type="ECO:0000313" key="3">
    <source>
        <dbReference type="Proteomes" id="UP000469011"/>
    </source>
</evidence>
<dbReference type="PANTHER" id="PTHR43861:SF3">
    <property type="entry name" value="PUTATIVE (AFU_ORTHOLOGUE AFUA_2G14390)-RELATED"/>
    <property type="match status" value="1"/>
</dbReference>
<dbReference type="PANTHER" id="PTHR43861">
    <property type="entry name" value="TRANS-ACONITATE 2-METHYLTRANSFERASE-RELATED"/>
    <property type="match status" value="1"/>
</dbReference>
<gene>
    <name evidence="2" type="ORF">GTK09_20860</name>
</gene>
<dbReference type="Gene3D" id="3.40.50.150">
    <property type="entry name" value="Vaccinia Virus protein VP39"/>
    <property type="match status" value="1"/>
</dbReference>
<keyword evidence="2" id="KW-0489">Methyltransferase</keyword>
<dbReference type="AlphaFoldDB" id="A0A6N9TAZ7"/>
<comment type="caution">
    <text evidence="2">The sequence shown here is derived from an EMBL/GenBank/DDBJ whole genome shotgun (WGS) entry which is preliminary data.</text>
</comment>
<keyword evidence="3" id="KW-1185">Reference proteome</keyword>